<sequence>MSIPSVSEVATQQSILENRNILIVDDEEPIRRLLGYLLQPHGYQVTLAGEAREARQRMESGSFAMVLCDVNMPGESGMDLIRHILTQYPTTAVIMITGLDSPVLANAALDMGAFGYIIKPFEANEVLINVANALRRRKLEIENSMHRENLEEVVRTRTIALQQALEWLERSEKELRLSREETIQRLAIAAEFRDSSTAQHIQRMSHYCELLARRYGLSPERCDLIRTASPMHDIGKIGTPDHVLLKPGKFTPEEFKVITQHTEIGYRILAGSDSELLKVAAIIAWTHHERYDGTGYPRGLKGEEIPLEGRITAIADNFDAITTQRVYKPAYDFDHAKELMLKERGKHFDPDLLDIFFDSMSDVQRIYDQFADPSWLSTSRQRSMIQDQGEAR</sequence>
<evidence type="ECO:0000256" key="1">
    <source>
        <dbReference type="PROSITE-ProRule" id="PRU00169"/>
    </source>
</evidence>
<dbReference type="InterPro" id="IPR001789">
    <property type="entry name" value="Sig_transdc_resp-reg_receiver"/>
</dbReference>
<protein>
    <submittedName>
        <fullName evidence="4">Two-component system response regulator</fullName>
    </submittedName>
</protein>
<comment type="caution">
    <text evidence="4">The sequence shown here is derived from an EMBL/GenBank/DDBJ whole genome shotgun (WGS) entry which is preliminary data.</text>
</comment>
<dbReference type="PROSITE" id="PS51832">
    <property type="entry name" value="HD_GYP"/>
    <property type="match status" value="1"/>
</dbReference>
<proteinExistence type="predicted"/>
<dbReference type="SMART" id="SM00448">
    <property type="entry name" value="REC"/>
    <property type="match status" value="1"/>
</dbReference>
<evidence type="ECO:0000313" key="5">
    <source>
        <dbReference type="Proteomes" id="UP000675880"/>
    </source>
</evidence>
<feature type="modified residue" description="4-aspartylphosphate" evidence="1">
    <location>
        <position position="69"/>
    </location>
</feature>
<name>A0ABM8R005_9BACT</name>
<dbReference type="PANTHER" id="PTHR45228:SF1">
    <property type="entry name" value="CYCLIC DI-GMP PHOSPHODIESTERASE TM_0186"/>
    <property type="match status" value="1"/>
</dbReference>
<evidence type="ECO:0000259" key="2">
    <source>
        <dbReference type="PROSITE" id="PS50110"/>
    </source>
</evidence>
<dbReference type="SMART" id="SM00471">
    <property type="entry name" value="HDc"/>
    <property type="match status" value="1"/>
</dbReference>
<dbReference type="InterPro" id="IPR037522">
    <property type="entry name" value="HD_GYP_dom"/>
</dbReference>
<dbReference type="Proteomes" id="UP000675880">
    <property type="component" value="Unassembled WGS sequence"/>
</dbReference>
<dbReference type="RefSeq" id="WP_213041467.1">
    <property type="nucleotide sequence ID" value="NZ_CAJNBJ010000002.1"/>
</dbReference>
<dbReference type="EMBL" id="CAJNBJ010000002">
    <property type="protein sequence ID" value="CAE6725716.1"/>
    <property type="molecule type" value="Genomic_DNA"/>
</dbReference>
<keyword evidence="1" id="KW-0597">Phosphoprotein</keyword>
<dbReference type="Gene3D" id="3.40.50.2300">
    <property type="match status" value="1"/>
</dbReference>
<feature type="domain" description="HD-GYP" evidence="3">
    <location>
        <begin position="175"/>
        <end position="372"/>
    </location>
</feature>
<evidence type="ECO:0000313" key="4">
    <source>
        <dbReference type="EMBL" id="CAE6725716.1"/>
    </source>
</evidence>
<dbReference type="Gene3D" id="1.10.3210.10">
    <property type="entry name" value="Hypothetical protein af1432"/>
    <property type="match status" value="1"/>
</dbReference>
<accession>A0ABM8R005</accession>
<reference evidence="4 5" key="1">
    <citation type="submission" date="2021-02" db="EMBL/GenBank/DDBJ databases">
        <authorList>
            <person name="Han P."/>
        </authorList>
    </citation>
    <scope>NUCLEOTIDE SEQUENCE [LARGE SCALE GENOMIC DNA]</scope>
    <source>
        <strain evidence="4">Candidatus Nitrospira sp. ZN2</strain>
    </source>
</reference>
<dbReference type="InterPro" id="IPR003607">
    <property type="entry name" value="HD/PDEase_dom"/>
</dbReference>
<dbReference type="PANTHER" id="PTHR45228">
    <property type="entry name" value="CYCLIC DI-GMP PHOSPHODIESTERASE TM_0186-RELATED"/>
    <property type="match status" value="1"/>
</dbReference>
<keyword evidence="5" id="KW-1185">Reference proteome</keyword>
<dbReference type="SUPFAM" id="SSF109604">
    <property type="entry name" value="HD-domain/PDEase-like"/>
    <property type="match status" value="1"/>
</dbReference>
<dbReference type="Pfam" id="PF00072">
    <property type="entry name" value="Response_reg"/>
    <property type="match status" value="1"/>
</dbReference>
<dbReference type="SUPFAM" id="SSF52172">
    <property type="entry name" value="CheY-like"/>
    <property type="match status" value="1"/>
</dbReference>
<organism evidence="4 5">
    <name type="scientific">Nitrospira defluvii</name>
    <dbReference type="NCBI Taxonomy" id="330214"/>
    <lineage>
        <taxon>Bacteria</taxon>
        <taxon>Pseudomonadati</taxon>
        <taxon>Nitrospirota</taxon>
        <taxon>Nitrospiria</taxon>
        <taxon>Nitrospirales</taxon>
        <taxon>Nitrospiraceae</taxon>
        <taxon>Nitrospira</taxon>
    </lineage>
</organism>
<dbReference type="CDD" id="cd00077">
    <property type="entry name" value="HDc"/>
    <property type="match status" value="1"/>
</dbReference>
<dbReference type="Pfam" id="PF13487">
    <property type="entry name" value="HD_5"/>
    <property type="match status" value="1"/>
</dbReference>
<dbReference type="CDD" id="cd00156">
    <property type="entry name" value="REC"/>
    <property type="match status" value="1"/>
</dbReference>
<evidence type="ECO:0000259" key="3">
    <source>
        <dbReference type="PROSITE" id="PS51832"/>
    </source>
</evidence>
<dbReference type="InterPro" id="IPR052020">
    <property type="entry name" value="Cyclic_di-GMP/3'3'-cGAMP_PDE"/>
</dbReference>
<dbReference type="PROSITE" id="PS50110">
    <property type="entry name" value="RESPONSE_REGULATORY"/>
    <property type="match status" value="1"/>
</dbReference>
<feature type="domain" description="Response regulatory" evidence="2">
    <location>
        <begin position="20"/>
        <end position="134"/>
    </location>
</feature>
<dbReference type="InterPro" id="IPR011006">
    <property type="entry name" value="CheY-like_superfamily"/>
</dbReference>
<gene>
    <name evidence="4" type="ORF">NSPZN2_100089</name>
</gene>